<sequence>MGQSVCPPPLPITTPFYRRRPSRAVTVEGWSESNRAQTARAITTLLLLPSPAPLLRKCFWCFLSTAAGAREEDEGGAVVAPSLALDLRARPREQATITTTMPHTRNQTPTPPSYLGNRISTRAGTIRTRTRTRNLSQGCKNSNPRPTDGRADRRADKTATVPTGTYPDQTPRHATHATHATHACQMPVSHISSHRASITHPTHLPIHQPTHVPIIGIGIRIDPHRHRECSRCR</sequence>
<gene>
    <name evidence="2" type="ORF">J3D65DRAFT_611694</name>
</gene>
<dbReference type="EMBL" id="JBBPEH010000001">
    <property type="protein sequence ID" value="KAK7545074.1"/>
    <property type="molecule type" value="Genomic_DNA"/>
</dbReference>
<evidence type="ECO:0000313" key="3">
    <source>
        <dbReference type="Proteomes" id="UP001360953"/>
    </source>
</evidence>
<organism evidence="2 3">
    <name type="scientific">Phyllosticta citribraziliensis</name>
    <dbReference type="NCBI Taxonomy" id="989973"/>
    <lineage>
        <taxon>Eukaryota</taxon>
        <taxon>Fungi</taxon>
        <taxon>Dikarya</taxon>
        <taxon>Ascomycota</taxon>
        <taxon>Pezizomycotina</taxon>
        <taxon>Dothideomycetes</taxon>
        <taxon>Dothideomycetes incertae sedis</taxon>
        <taxon>Botryosphaeriales</taxon>
        <taxon>Phyllostictaceae</taxon>
        <taxon>Phyllosticta</taxon>
    </lineage>
</organism>
<feature type="compositionally biased region" description="Basic and acidic residues" evidence="1">
    <location>
        <begin position="147"/>
        <end position="157"/>
    </location>
</feature>
<dbReference type="GeneID" id="92031845"/>
<comment type="caution">
    <text evidence="2">The sequence shown here is derived from an EMBL/GenBank/DDBJ whole genome shotgun (WGS) entry which is preliminary data.</text>
</comment>
<evidence type="ECO:0000256" key="1">
    <source>
        <dbReference type="SAM" id="MobiDB-lite"/>
    </source>
</evidence>
<feature type="region of interest" description="Disordered" evidence="1">
    <location>
        <begin position="131"/>
        <end position="176"/>
    </location>
</feature>
<reference evidence="2 3" key="1">
    <citation type="submission" date="2024-04" db="EMBL/GenBank/DDBJ databases">
        <title>Phyllosticta paracitricarpa is synonymous to the EU quarantine fungus P. citricarpa based on phylogenomic analyses.</title>
        <authorList>
            <consortium name="Lawrence Berkeley National Laboratory"/>
            <person name="Van ingen-buijs V.A."/>
            <person name="Van westerhoven A.C."/>
            <person name="Haridas S."/>
            <person name="Skiadas P."/>
            <person name="Martin F."/>
            <person name="Groenewald J.Z."/>
            <person name="Crous P.W."/>
            <person name="Seidl M.F."/>
        </authorList>
    </citation>
    <scope>NUCLEOTIDE SEQUENCE [LARGE SCALE GENOMIC DNA]</scope>
    <source>
        <strain evidence="2 3">CPC 17464</strain>
    </source>
</reference>
<feature type="compositionally biased region" description="Polar residues" evidence="1">
    <location>
        <begin position="134"/>
        <end position="145"/>
    </location>
</feature>
<proteinExistence type="predicted"/>
<evidence type="ECO:0000313" key="2">
    <source>
        <dbReference type="EMBL" id="KAK7545074.1"/>
    </source>
</evidence>
<dbReference type="Proteomes" id="UP001360953">
    <property type="component" value="Unassembled WGS sequence"/>
</dbReference>
<accession>A0ABR1MCQ2</accession>
<keyword evidence="3" id="KW-1185">Reference proteome</keyword>
<dbReference type="RefSeq" id="XP_066660309.1">
    <property type="nucleotide sequence ID" value="XM_066798939.1"/>
</dbReference>
<protein>
    <submittedName>
        <fullName evidence="2">Uncharacterized protein</fullName>
    </submittedName>
</protein>
<name>A0ABR1MCQ2_9PEZI</name>